<dbReference type="InterPro" id="IPR051130">
    <property type="entry name" value="Mito_struct-func_regulator"/>
</dbReference>
<dbReference type="InterPro" id="IPR004147">
    <property type="entry name" value="ABC1_dom"/>
</dbReference>
<sequence length="821" mass="89917">MPAPDMMMGMGRSMVTMMQFNEAKQDYTNSVANLDEDSAEYNSALLECHKRGADRCVKVASMHRGLYVKAAQFIASIRGGTGERGVPKPFIDALSVFTDQAPHKPISQIVESLKESMKLGSWPAEPLDKACDLKSIEEEPIAAASIAQVHRALLQDGTPVAVKVQYPELRKEMASDFAIFKTMGAQIKQMSGGYDLMWVVEDFEKNLSRELDFRLEAASCEETGKQLAHLSPSIYVPKVFHQFSSSTVLVMEFCDGLIKCTDPAGLRAAGLDVEECAQLICDTFAEMIFVHGRVHADPHAGNIYLRPIDEGGRRRPQLVLLDHGLYYDLRPPSRATRSLRASAWAVRVLTPALLLTQALSPAAVHPAQLWPSSRLSSGRRGDAAKSQRRAASPAWGAPACISEECQELEALLSDDTAGSFREEALAAFDEHFEEACEALRSAAEKLRPGLEGQLAQELLERQRADLLYLAVVRRYVRDGVPGLKSFEGHPNRTWAMSGGHEQWLQLAKTRAMGVYLPVLSQEVRSAARRAVVNSALHKEFSGGCLDSYFKRKVDSYHSIQPDEGLPFYGVLDHLEIAIKQSLFDVGGASGLPDRNRTAAALPLGLTSNSPPTDEEEMEKLFLMAQVMDNTRVAQADVYLGHVFFGISLRRLARRFQLQRMAGLLPPVSEISRLRATFGFSATGQGQEADDARQQLLLAGAQFESFLESVVRPTEDQVEGLQQALSLSSAALAAARRHTDAVFGRGLREEIFKALTRASQASASAGEASNKAEVLASFLLEAAAKGELRMLSAGPEARERLLWDGVLFGALLQDAEDLVATD</sequence>
<evidence type="ECO:0000313" key="3">
    <source>
        <dbReference type="Proteomes" id="UP000654075"/>
    </source>
</evidence>
<evidence type="ECO:0000313" key="2">
    <source>
        <dbReference type="EMBL" id="CAE8619075.1"/>
    </source>
</evidence>
<comment type="caution">
    <text evidence="2">The sequence shown here is derived from an EMBL/GenBank/DDBJ whole genome shotgun (WGS) entry which is preliminary data.</text>
</comment>
<dbReference type="InterPro" id="IPR011009">
    <property type="entry name" value="Kinase-like_dom_sf"/>
</dbReference>
<proteinExistence type="predicted"/>
<accession>A0A813FYD9</accession>
<dbReference type="SUPFAM" id="SSF56112">
    <property type="entry name" value="Protein kinase-like (PK-like)"/>
    <property type="match status" value="1"/>
</dbReference>
<feature type="domain" description="ABC1 atypical kinase-like" evidence="1">
    <location>
        <begin position="133"/>
        <end position="334"/>
    </location>
</feature>
<dbReference type="Pfam" id="PF03109">
    <property type="entry name" value="ABC1"/>
    <property type="match status" value="1"/>
</dbReference>
<dbReference type="PANTHER" id="PTHR43173">
    <property type="entry name" value="ABC1 FAMILY PROTEIN"/>
    <property type="match status" value="1"/>
</dbReference>
<reference evidence="2" key="1">
    <citation type="submission" date="2021-02" db="EMBL/GenBank/DDBJ databases">
        <authorList>
            <person name="Dougan E. K."/>
            <person name="Rhodes N."/>
            <person name="Thang M."/>
            <person name="Chan C."/>
        </authorList>
    </citation>
    <scope>NUCLEOTIDE SEQUENCE</scope>
</reference>
<dbReference type="PANTHER" id="PTHR43173:SF28">
    <property type="entry name" value="AARF DOMAIN CONTAINING KINASE 5"/>
    <property type="match status" value="1"/>
</dbReference>
<organism evidence="2 3">
    <name type="scientific">Polarella glacialis</name>
    <name type="common">Dinoflagellate</name>
    <dbReference type="NCBI Taxonomy" id="89957"/>
    <lineage>
        <taxon>Eukaryota</taxon>
        <taxon>Sar</taxon>
        <taxon>Alveolata</taxon>
        <taxon>Dinophyceae</taxon>
        <taxon>Suessiales</taxon>
        <taxon>Suessiaceae</taxon>
        <taxon>Polarella</taxon>
    </lineage>
</organism>
<dbReference type="EMBL" id="CAJNNV010026819">
    <property type="protein sequence ID" value="CAE8619075.1"/>
    <property type="molecule type" value="Genomic_DNA"/>
</dbReference>
<dbReference type="Proteomes" id="UP000654075">
    <property type="component" value="Unassembled WGS sequence"/>
</dbReference>
<dbReference type="AlphaFoldDB" id="A0A813FYD9"/>
<name>A0A813FYD9_POLGL</name>
<gene>
    <name evidence="2" type="ORF">PGLA1383_LOCUS36668</name>
</gene>
<dbReference type="OrthoDB" id="440936at2759"/>
<keyword evidence="3" id="KW-1185">Reference proteome</keyword>
<protein>
    <recommendedName>
        <fullName evidence="1">ABC1 atypical kinase-like domain-containing protein</fullName>
    </recommendedName>
</protein>
<evidence type="ECO:0000259" key="1">
    <source>
        <dbReference type="Pfam" id="PF03109"/>
    </source>
</evidence>